<sequence length="491" mass="55713">MASFALNFPTVKEWDEWYTEFKKDQPALNSNYTNFDSFFQSKPNVEELVYKMEKNRQEPNPVKDAVLGETVIKLTKFAAPIKECAWLVNENFVSEAMKWFNNNKDNQMFKSWHDKYDYLKVNLPTVEQVSDYQKCALRFRSDVPLPKTLAFEILKDTVPVTYKVSKETARPILDMFNDMENKRGKALGTGSKSEEGKETLLFNSDWMGQYINGLRHLLDMPPWGSWEKENRKGDLICHTSLLNYEQRRGDQSINIKARTKELEALYVEAKNEDSDVCPDVVLKMLNSLSAYEKFKRGATEMQEAAYAQQAAALDTLFSSCYWLWKSGASLKSFPALSKFLNELSHRAVGKVKLTSVLRSSGWKWGNGIAGMLSSGEFNGNKIHMHPAVLTSGRLSSDMTLCFGAVPAADPKSARNGCGSMRSILNLETNRKNMCASTIVDLFTVFCAGYNYKEEEIVPPEHMLHQSLLGKTSPFQNVSQREGSAFKVTIIH</sequence>
<comment type="cofactor">
    <cofactor evidence="1">
        <name>Mn(2+)</name>
        <dbReference type="ChEBI" id="CHEBI:29035"/>
    </cofactor>
</comment>
<dbReference type="Pfam" id="PF02477">
    <property type="entry name" value="Nairo_nucleo"/>
    <property type="match status" value="1"/>
</dbReference>
<reference evidence="14 15" key="1">
    <citation type="journal article" date="2016" name="Viruses">
        <title>Genomic Characterization of the Genus Nairovirus (Family Bunyaviridae).</title>
        <authorList>
            <person name="Kuhn J.H."/>
            <person name="Wiley M.R."/>
            <person name="Rodriguez S.E."/>
            <person name="Bao Y."/>
            <person name="Prieto K."/>
            <person name="Travassos da Rosa A.P."/>
            <person name="Guzman H."/>
            <person name="Savji N."/>
            <person name="Ladner J.T."/>
            <person name="Tesh R.B."/>
            <person name="Wada J."/>
            <person name="Jahrling P.B."/>
            <person name="Bente D.A."/>
            <person name="Palacios G."/>
        </authorList>
    </citation>
    <scope>NUCLEOTIDE SEQUENCE [LARGE SCALE GENOMIC DNA]</scope>
    <source>
        <strain evidence="14 15">RML 52323-14</strain>
    </source>
</reference>
<dbReference type="GO" id="GO:0019013">
    <property type="term" value="C:viral nucleocapsid"/>
    <property type="evidence" value="ECO:0007669"/>
    <property type="project" value="UniProtKB-KW"/>
</dbReference>
<keyword evidence="5" id="KW-1139">Helical capsid protein</keyword>
<evidence type="ECO:0000256" key="9">
    <source>
        <dbReference type="ARBA" id="ARBA00023086"/>
    </source>
</evidence>
<dbReference type="Proteomes" id="UP000288857">
    <property type="component" value="Genome"/>
</dbReference>
<evidence type="ECO:0000256" key="6">
    <source>
        <dbReference type="ARBA" id="ARBA00022561"/>
    </source>
</evidence>
<evidence type="ECO:0000256" key="1">
    <source>
        <dbReference type="ARBA" id="ARBA00001936"/>
    </source>
</evidence>
<name>A0A191KWC4_9VIRU</name>
<evidence type="ECO:0000256" key="3">
    <source>
        <dbReference type="ARBA" id="ARBA00009355"/>
    </source>
</evidence>
<organism evidence="14 15">
    <name type="scientific">Sapphire II virus</name>
    <dbReference type="NCBI Taxonomy" id="1810945"/>
    <lineage>
        <taxon>Viruses</taxon>
        <taxon>Riboviria</taxon>
        <taxon>Orthornavirae</taxon>
        <taxon>Negarnaviricota</taxon>
        <taxon>Polyploviricotina</taxon>
        <taxon>Bunyaviricetes</taxon>
        <taxon>Hareavirales</taxon>
        <taxon>Nairoviridae</taxon>
        <taxon>Orthonairovirus</taxon>
        <taxon>Orthonairovirus randallense</taxon>
        <taxon>Orthonairovirus khani</taxon>
    </lineage>
</organism>
<comment type="similarity">
    <text evidence="3">Belongs to the nairovirus nucleocapsid protein family.</text>
</comment>
<evidence type="ECO:0000256" key="4">
    <source>
        <dbReference type="ARBA" id="ARBA00014389"/>
    </source>
</evidence>
<dbReference type="EMBL" id="KU925487">
    <property type="protein sequence ID" value="AMT75424.1"/>
    <property type="molecule type" value="Viral_cRNA"/>
</dbReference>
<evidence type="ECO:0000256" key="10">
    <source>
        <dbReference type="ARBA" id="ARBA00023274"/>
    </source>
</evidence>
<dbReference type="InterPro" id="IPR003486">
    <property type="entry name" value="Nairo_nucleocap"/>
</dbReference>
<dbReference type="Gene3D" id="1.20.58.1110">
    <property type="match status" value="1"/>
</dbReference>
<comment type="subunit">
    <text evidence="13">Probable homooligomer; forms a double superhelical polymer. Monomer.</text>
</comment>
<keyword evidence="8" id="KW-0694">RNA-binding</keyword>
<proteinExistence type="inferred from homology"/>
<keyword evidence="7" id="KW-0946">Virion</keyword>
<dbReference type="GO" id="GO:0019029">
    <property type="term" value="C:helical viral capsid"/>
    <property type="evidence" value="ECO:0007669"/>
    <property type="project" value="UniProtKB-KW"/>
</dbReference>
<comment type="subcellular location">
    <subcellularLocation>
        <location evidence="2">Virion</location>
    </subcellularLocation>
</comment>
<evidence type="ECO:0000256" key="7">
    <source>
        <dbReference type="ARBA" id="ARBA00022844"/>
    </source>
</evidence>
<keyword evidence="10" id="KW-0687">Ribonucleoprotein</keyword>
<dbReference type="GO" id="GO:0003723">
    <property type="term" value="F:RNA binding"/>
    <property type="evidence" value="ECO:0007669"/>
    <property type="project" value="UniProtKB-KW"/>
</dbReference>
<protein>
    <recommendedName>
        <fullName evidence="4">Nucleoprotein</fullName>
    </recommendedName>
    <alternativeName>
        <fullName evidence="11">Nucleocapsid protein</fullName>
    </alternativeName>
</protein>
<evidence type="ECO:0000256" key="13">
    <source>
        <dbReference type="ARBA" id="ARBA00046354"/>
    </source>
</evidence>
<evidence type="ECO:0000313" key="15">
    <source>
        <dbReference type="Proteomes" id="UP000288857"/>
    </source>
</evidence>
<keyword evidence="9" id="KW-0543">Viral nucleoprotein</keyword>
<evidence type="ECO:0000256" key="11">
    <source>
        <dbReference type="ARBA" id="ARBA00033344"/>
    </source>
</evidence>
<comment type="function">
    <text evidence="12">Binds dsRNA and ssRNA and probably participates in the packaging of viral genome. In the dsRNA binding mode, the nucleocapsid protein specifically binds to the vRNA panhandle secondary structure formed at the termini of viral genome. Does not discriminate between viral and nonviral RNAs through ssRNA binding mode. Displays dsDNA endonuclease activity that is sequence non-specific.</text>
</comment>
<keyword evidence="6" id="KW-0167">Capsid protein</keyword>
<evidence type="ECO:0000256" key="8">
    <source>
        <dbReference type="ARBA" id="ARBA00022884"/>
    </source>
</evidence>
<evidence type="ECO:0000256" key="12">
    <source>
        <dbReference type="ARBA" id="ARBA00046210"/>
    </source>
</evidence>
<accession>A0A191KWC4</accession>
<dbReference type="GO" id="GO:1990904">
    <property type="term" value="C:ribonucleoprotein complex"/>
    <property type="evidence" value="ECO:0007669"/>
    <property type="project" value="UniProtKB-KW"/>
</dbReference>
<evidence type="ECO:0000256" key="2">
    <source>
        <dbReference type="ARBA" id="ARBA00004328"/>
    </source>
</evidence>
<evidence type="ECO:0000256" key="5">
    <source>
        <dbReference type="ARBA" id="ARBA00022497"/>
    </source>
</evidence>
<evidence type="ECO:0000313" key="14">
    <source>
        <dbReference type="EMBL" id="AMT75424.1"/>
    </source>
</evidence>